<evidence type="ECO:0000313" key="4">
    <source>
        <dbReference type="Proteomes" id="UP000767446"/>
    </source>
</evidence>
<organism evidence="3 4">
    <name type="scientific">Gomphosphaeria aponina SAG 52.96 = DSM 107014</name>
    <dbReference type="NCBI Taxonomy" id="1521640"/>
    <lineage>
        <taxon>Bacteria</taxon>
        <taxon>Bacillati</taxon>
        <taxon>Cyanobacteriota</taxon>
        <taxon>Cyanophyceae</taxon>
        <taxon>Oscillatoriophycideae</taxon>
        <taxon>Chroococcales</taxon>
        <taxon>Gomphosphaeriaceae</taxon>
        <taxon>Gomphosphaeria</taxon>
    </lineage>
</organism>
<feature type="coiled-coil region" evidence="1">
    <location>
        <begin position="61"/>
        <end position="105"/>
    </location>
</feature>
<keyword evidence="2" id="KW-0472">Membrane</keyword>
<keyword evidence="1" id="KW-0175">Coiled coil</keyword>
<sequence length="277" mass="30387">MYDININFLKRRKGNVIDKTTVIRKRSTPIEEKIPIIAGGVVLVLLPLAALGALFFVKGQITQAEKQNQDLDAEITQLQAQNAQIAQLDTQIQQAKAEVEALASVFNLLKPMSAVLADISANVPPGVQINSFAQSQLSPTEVQLTINGVAKDYNNVNDFLLSLQASPFLNPDVTKIESATAQDLKIERITDLVTLQEKFGEDEVANLPPEYTNPGNFPAGNNPEEVEIKYPQVVEYEIVTMLNNKPASELIEELTRKGAVGLVTRIEALKEQGVIQQ</sequence>
<dbReference type="AlphaFoldDB" id="A0A941GP03"/>
<accession>A0A941GP03</accession>
<evidence type="ECO:0000256" key="2">
    <source>
        <dbReference type="SAM" id="Phobius"/>
    </source>
</evidence>
<protein>
    <submittedName>
        <fullName evidence="3">PilN domain-containing protein</fullName>
    </submittedName>
</protein>
<evidence type="ECO:0000256" key="1">
    <source>
        <dbReference type="SAM" id="Coils"/>
    </source>
</evidence>
<proteinExistence type="predicted"/>
<name>A0A941GP03_9CHRO</name>
<reference evidence="3" key="1">
    <citation type="submission" date="2021-02" db="EMBL/GenBank/DDBJ databases">
        <title>Metagenome analyses of Stigonema ocellatum DSM 106950, Chlorogloea purpurea SAG 13.99 and Gomphosphaeria aponina DSM 107014.</title>
        <authorList>
            <person name="Marter P."/>
            <person name="Huang S."/>
        </authorList>
    </citation>
    <scope>NUCLEOTIDE SEQUENCE</scope>
    <source>
        <strain evidence="3">JP213</strain>
    </source>
</reference>
<keyword evidence="2" id="KW-1133">Transmembrane helix</keyword>
<keyword evidence="2" id="KW-0812">Transmembrane</keyword>
<dbReference type="PANTHER" id="PTHR40278">
    <property type="entry name" value="DNA UTILIZATION PROTEIN HOFN"/>
    <property type="match status" value="1"/>
</dbReference>
<feature type="transmembrane region" description="Helical" evidence="2">
    <location>
        <begin position="34"/>
        <end position="57"/>
    </location>
</feature>
<dbReference type="PANTHER" id="PTHR40278:SF1">
    <property type="entry name" value="DNA UTILIZATION PROTEIN HOFN"/>
    <property type="match status" value="1"/>
</dbReference>
<dbReference type="InterPro" id="IPR052534">
    <property type="entry name" value="Extracell_DNA_Util/SecSys_Comp"/>
</dbReference>
<dbReference type="InterPro" id="IPR007813">
    <property type="entry name" value="PilN"/>
</dbReference>
<comment type="caution">
    <text evidence="3">The sequence shown here is derived from an EMBL/GenBank/DDBJ whole genome shotgun (WGS) entry which is preliminary data.</text>
</comment>
<dbReference type="Proteomes" id="UP000767446">
    <property type="component" value="Unassembled WGS sequence"/>
</dbReference>
<evidence type="ECO:0000313" key="3">
    <source>
        <dbReference type="EMBL" id="MBR8827679.1"/>
    </source>
</evidence>
<gene>
    <name evidence="3" type="ORF">DSM107014_07185</name>
</gene>
<dbReference type="EMBL" id="JADQBC010000039">
    <property type="protein sequence ID" value="MBR8827679.1"/>
    <property type="molecule type" value="Genomic_DNA"/>
</dbReference>
<dbReference type="Pfam" id="PF05137">
    <property type="entry name" value="PilN"/>
    <property type="match status" value="1"/>
</dbReference>